<feature type="compositionally biased region" description="Basic residues" evidence="1">
    <location>
        <begin position="455"/>
        <end position="464"/>
    </location>
</feature>
<protein>
    <submittedName>
        <fullName evidence="2">Uncharacterized protein</fullName>
    </submittedName>
</protein>
<gene>
    <name evidence="2" type="ORF">F511_11269</name>
</gene>
<organism evidence="2 3">
    <name type="scientific">Dorcoceras hygrometricum</name>
    <dbReference type="NCBI Taxonomy" id="472368"/>
    <lineage>
        <taxon>Eukaryota</taxon>
        <taxon>Viridiplantae</taxon>
        <taxon>Streptophyta</taxon>
        <taxon>Embryophyta</taxon>
        <taxon>Tracheophyta</taxon>
        <taxon>Spermatophyta</taxon>
        <taxon>Magnoliopsida</taxon>
        <taxon>eudicotyledons</taxon>
        <taxon>Gunneridae</taxon>
        <taxon>Pentapetalae</taxon>
        <taxon>asterids</taxon>
        <taxon>lamiids</taxon>
        <taxon>Lamiales</taxon>
        <taxon>Gesneriaceae</taxon>
        <taxon>Didymocarpoideae</taxon>
        <taxon>Trichosporeae</taxon>
        <taxon>Loxocarpinae</taxon>
        <taxon>Dorcoceras</taxon>
    </lineage>
</organism>
<feature type="compositionally biased region" description="Polar residues" evidence="1">
    <location>
        <begin position="419"/>
        <end position="434"/>
    </location>
</feature>
<dbReference type="EMBL" id="KQ996737">
    <property type="protein sequence ID" value="KZV44583.1"/>
    <property type="molecule type" value="Genomic_DNA"/>
</dbReference>
<evidence type="ECO:0000256" key="1">
    <source>
        <dbReference type="SAM" id="MobiDB-lite"/>
    </source>
</evidence>
<sequence>MRIRPPEFETSICDAKYHVSIGREHCDVLSMQIDSDLVIYRTTLVRTFQVVTICRVDKSESTRSVLGKCVYLVTLAMSLFDLQDVCIAIGSIATIDLPMVVDLIGIYGLKGPYCTLTTTDWFLQALSVIPRGSWGDVARRFTMIRWTAHAASLPSLTPPPCAAVAAAVFAGKLVSGQLDVENPFVLISSGLLVQSDEGVSDLVVDRIGVDFASVLVMEHTGMARMFKTLADTGLKGFLSGSGSVYESAVVEFYANAMVVVGTIISSVANRKLALTKKAFVELFSGSDVLFTAPSKKKEMKMEFRLLHDVVAKAVCAKAWSFAMVTSEKFDLMVSITSGSKVNWAQILFQLLVVMVNNPARQSQGFAIQMSVLLERLVKADLGEVVKLHPQKVLNNKSVHTYIKKNLNFCPAGETSKVSGATANEHQLTADSIPSNKAEREADKQKKAEKAVVEKPKKKKEKVKKGEKLNSAAGGPEGHVGTTTENEEQVDNVDRIEQEESSNQTEKEVSTNEGAIVVRSGPEQPAQQSMTFTGKGIFTPMEIREINCVTHFLPKIDLAAKGKCQDSC</sequence>
<dbReference type="AlphaFoldDB" id="A0A2Z7CCZ0"/>
<evidence type="ECO:0000313" key="3">
    <source>
        <dbReference type="Proteomes" id="UP000250235"/>
    </source>
</evidence>
<keyword evidence="3" id="KW-1185">Reference proteome</keyword>
<dbReference type="Proteomes" id="UP000250235">
    <property type="component" value="Unassembled WGS sequence"/>
</dbReference>
<proteinExistence type="predicted"/>
<feature type="compositionally biased region" description="Basic and acidic residues" evidence="1">
    <location>
        <begin position="436"/>
        <end position="454"/>
    </location>
</feature>
<name>A0A2Z7CCZ0_9LAMI</name>
<evidence type="ECO:0000313" key="2">
    <source>
        <dbReference type="EMBL" id="KZV44583.1"/>
    </source>
</evidence>
<reference evidence="2 3" key="1">
    <citation type="journal article" date="2015" name="Proc. Natl. Acad. Sci. U.S.A.">
        <title>The resurrection genome of Boea hygrometrica: A blueprint for survival of dehydration.</title>
        <authorList>
            <person name="Xiao L."/>
            <person name="Yang G."/>
            <person name="Zhang L."/>
            <person name="Yang X."/>
            <person name="Zhao S."/>
            <person name="Ji Z."/>
            <person name="Zhou Q."/>
            <person name="Hu M."/>
            <person name="Wang Y."/>
            <person name="Chen M."/>
            <person name="Xu Y."/>
            <person name="Jin H."/>
            <person name="Xiao X."/>
            <person name="Hu G."/>
            <person name="Bao F."/>
            <person name="Hu Y."/>
            <person name="Wan P."/>
            <person name="Li L."/>
            <person name="Deng X."/>
            <person name="Kuang T."/>
            <person name="Xiang C."/>
            <person name="Zhu J.K."/>
            <person name="Oliver M.J."/>
            <person name="He Y."/>
        </authorList>
    </citation>
    <scope>NUCLEOTIDE SEQUENCE [LARGE SCALE GENOMIC DNA]</scope>
    <source>
        <strain evidence="3">cv. XS01</strain>
    </source>
</reference>
<feature type="region of interest" description="Disordered" evidence="1">
    <location>
        <begin position="419"/>
        <end position="528"/>
    </location>
</feature>
<accession>A0A2Z7CCZ0</accession>